<proteinExistence type="predicted"/>
<feature type="compositionally biased region" description="Basic and acidic residues" evidence="1">
    <location>
        <begin position="544"/>
        <end position="554"/>
    </location>
</feature>
<protein>
    <submittedName>
        <fullName evidence="2">Uncharacterized protein</fullName>
    </submittedName>
</protein>
<keyword evidence="3" id="KW-1185">Reference proteome</keyword>
<comment type="caution">
    <text evidence="2">The sequence shown here is derived from an EMBL/GenBank/DDBJ whole genome shotgun (WGS) entry which is preliminary data.</text>
</comment>
<dbReference type="Proteomes" id="UP000249056">
    <property type="component" value="Unassembled WGS sequence"/>
</dbReference>
<dbReference type="AlphaFoldDB" id="A0A395ILC2"/>
<accession>A0A395ILC2</accession>
<feature type="region of interest" description="Disordered" evidence="1">
    <location>
        <begin position="541"/>
        <end position="561"/>
    </location>
</feature>
<reference evidence="2 3" key="1">
    <citation type="submission" date="2018-06" db="EMBL/GenBank/DDBJ databases">
        <title>Genome Sequence of the Brown Rot Fungal Pathogen Monilinia fructigena.</title>
        <authorList>
            <person name="Landi L."/>
            <person name="De Miccolis Angelini R.M."/>
            <person name="Pollastro S."/>
            <person name="Abate D."/>
            <person name="Faretra F."/>
            <person name="Romanazzi G."/>
        </authorList>
    </citation>
    <scope>NUCLEOTIDE SEQUENCE [LARGE SCALE GENOMIC DNA]</scope>
    <source>
        <strain evidence="2 3">Mfrg269</strain>
    </source>
</reference>
<feature type="region of interest" description="Disordered" evidence="1">
    <location>
        <begin position="204"/>
        <end position="241"/>
    </location>
</feature>
<dbReference type="OrthoDB" id="3535536at2759"/>
<evidence type="ECO:0000313" key="3">
    <source>
        <dbReference type="Proteomes" id="UP000249056"/>
    </source>
</evidence>
<organism evidence="2 3">
    <name type="scientific">Monilinia fructigena</name>
    <dbReference type="NCBI Taxonomy" id="38457"/>
    <lineage>
        <taxon>Eukaryota</taxon>
        <taxon>Fungi</taxon>
        <taxon>Dikarya</taxon>
        <taxon>Ascomycota</taxon>
        <taxon>Pezizomycotina</taxon>
        <taxon>Leotiomycetes</taxon>
        <taxon>Helotiales</taxon>
        <taxon>Sclerotiniaceae</taxon>
        <taxon>Monilinia</taxon>
    </lineage>
</organism>
<evidence type="ECO:0000256" key="1">
    <source>
        <dbReference type="SAM" id="MobiDB-lite"/>
    </source>
</evidence>
<name>A0A395ILC2_9HELO</name>
<dbReference type="EMBL" id="QKRW01000035">
    <property type="protein sequence ID" value="RAL60946.1"/>
    <property type="molecule type" value="Genomic_DNA"/>
</dbReference>
<sequence length="561" mass="62308">MDANLAYVWGELLRSTLDNELALRDLLEGRPEIEKARDLNYIFMNYLSIIRNISTIKMGGALIDTRVRIPSDLEFIEMLKLLVRYTSDITSWVEDHDRSGAPWVYIEEFYGESLLEVDTQCQRWWALANMTMLNRRPGPSAMHPSLPPIEGPSQFHTAEAPRTLNLSFTEIQSPSATASFNDHQIGDKLTPIWNDVAEPGFVSPRHFTAPHRSNHRSLNNGRNEPKELFEQHPTTPMPSTPRLEQQGFAPSPNPSLVLPASAKKHDGFYQAMPPPARKIAIPRLQKLGAFEPLLPPTQNSVVGPFQTISHASSSGSTKKRQYAKASAETLIARHPKRQAVGSEIRQRNPVFNEHEAFTFGSEYAPGTSGNGPHGSAPASHGDFHNASESILLGSSLVNSNTAILRTKTNDTSSSMLNSNQADIHSHTHWNDTFSATVNSNQSAEYAGLGISSPQMNPSFSHFEGLSMNMNMGYAGVGIKIQNTRPFDSFMQSPPLIGNNSHGIKHQMSQHVYNNVVGRENMVETNQILGYNQSNVFNSWSENLPEPRKAPKNEFKGTNCRS</sequence>
<evidence type="ECO:0000313" key="2">
    <source>
        <dbReference type="EMBL" id="RAL60946.1"/>
    </source>
</evidence>
<gene>
    <name evidence="2" type="ORF">DID88_010044</name>
</gene>